<evidence type="ECO:0000313" key="1">
    <source>
        <dbReference type="EMBL" id="KAI3792998.1"/>
    </source>
</evidence>
<reference evidence="1 2" key="2">
    <citation type="journal article" date="2022" name="Mol. Ecol. Resour.">
        <title>The genomes of chicory, endive, great burdock and yacon provide insights into Asteraceae paleo-polyploidization history and plant inulin production.</title>
        <authorList>
            <person name="Fan W."/>
            <person name="Wang S."/>
            <person name="Wang H."/>
            <person name="Wang A."/>
            <person name="Jiang F."/>
            <person name="Liu H."/>
            <person name="Zhao H."/>
            <person name="Xu D."/>
            <person name="Zhang Y."/>
        </authorList>
    </citation>
    <scope>NUCLEOTIDE SEQUENCE [LARGE SCALE GENOMIC DNA]</scope>
    <source>
        <strain evidence="2">cv. Yunnan</strain>
        <tissue evidence="1">Leaves</tissue>
    </source>
</reference>
<organism evidence="1 2">
    <name type="scientific">Smallanthus sonchifolius</name>
    <dbReference type="NCBI Taxonomy" id="185202"/>
    <lineage>
        <taxon>Eukaryota</taxon>
        <taxon>Viridiplantae</taxon>
        <taxon>Streptophyta</taxon>
        <taxon>Embryophyta</taxon>
        <taxon>Tracheophyta</taxon>
        <taxon>Spermatophyta</taxon>
        <taxon>Magnoliopsida</taxon>
        <taxon>eudicotyledons</taxon>
        <taxon>Gunneridae</taxon>
        <taxon>Pentapetalae</taxon>
        <taxon>asterids</taxon>
        <taxon>campanulids</taxon>
        <taxon>Asterales</taxon>
        <taxon>Asteraceae</taxon>
        <taxon>Asteroideae</taxon>
        <taxon>Heliantheae alliance</taxon>
        <taxon>Millerieae</taxon>
        <taxon>Smallanthus</taxon>
    </lineage>
</organism>
<proteinExistence type="predicted"/>
<name>A0ACB9HAU7_9ASTR</name>
<dbReference type="Proteomes" id="UP001056120">
    <property type="component" value="Linkage Group LG12"/>
</dbReference>
<sequence>MDRVLLSFERSWFLAMTVTLLIDCWRYHSLLQYEVRNGCREWRMKSLRQQNINTAVPGNTINIKTANSRRQRRGFTQKVLHVQTFFHFGTTYHTSRVGFRIVWGLL</sequence>
<reference evidence="2" key="1">
    <citation type="journal article" date="2022" name="Mol. Ecol. Resour.">
        <title>The genomes of chicory, endive, great burdock and yacon provide insights into Asteraceae palaeo-polyploidization history and plant inulin production.</title>
        <authorList>
            <person name="Fan W."/>
            <person name="Wang S."/>
            <person name="Wang H."/>
            <person name="Wang A."/>
            <person name="Jiang F."/>
            <person name="Liu H."/>
            <person name="Zhao H."/>
            <person name="Xu D."/>
            <person name="Zhang Y."/>
        </authorList>
    </citation>
    <scope>NUCLEOTIDE SEQUENCE [LARGE SCALE GENOMIC DNA]</scope>
    <source>
        <strain evidence="2">cv. Yunnan</strain>
    </source>
</reference>
<keyword evidence="2" id="KW-1185">Reference proteome</keyword>
<dbReference type="EMBL" id="CM042029">
    <property type="protein sequence ID" value="KAI3792998.1"/>
    <property type="molecule type" value="Genomic_DNA"/>
</dbReference>
<evidence type="ECO:0000313" key="2">
    <source>
        <dbReference type="Proteomes" id="UP001056120"/>
    </source>
</evidence>
<gene>
    <name evidence="1" type="ORF">L1987_35610</name>
</gene>
<accession>A0ACB9HAU7</accession>
<comment type="caution">
    <text evidence="1">The sequence shown here is derived from an EMBL/GenBank/DDBJ whole genome shotgun (WGS) entry which is preliminary data.</text>
</comment>
<protein>
    <submittedName>
        <fullName evidence="1">Uncharacterized protein</fullName>
    </submittedName>
</protein>